<evidence type="ECO:0000313" key="2">
    <source>
        <dbReference type="EMBL" id="RXW33103.1"/>
    </source>
</evidence>
<dbReference type="AlphaFoldDB" id="A0A4Q2EIX5"/>
<feature type="domain" description="NERD" evidence="1">
    <location>
        <begin position="115"/>
        <end position="214"/>
    </location>
</feature>
<organism evidence="2 3">
    <name type="scientific">Propioniciclava flava</name>
    <dbReference type="NCBI Taxonomy" id="2072026"/>
    <lineage>
        <taxon>Bacteria</taxon>
        <taxon>Bacillati</taxon>
        <taxon>Actinomycetota</taxon>
        <taxon>Actinomycetes</taxon>
        <taxon>Propionibacteriales</taxon>
        <taxon>Propionibacteriaceae</taxon>
        <taxon>Propioniciclava</taxon>
    </lineage>
</organism>
<dbReference type="PROSITE" id="PS50965">
    <property type="entry name" value="NERD"/>
    <property type="match status" value="1"/>
</dbReference>
<dbReference type="InterPro" id="IPR011528">
    <property type="entry name" value="NERD"/>
</dbReference>
<reference evidence="2 3" key="1">
    <citation type="submission" date="2018-01" db="EMBL/GenBank/DDBJ databases">
        <title>Lactibacter flavus gen. nov., sp. nov., a novel bacterium of the family Propionibacteriaceae isolated from raw milk and dairy products.</title>
        <authorList>
            <person name="Wenning M."/>
            <person name="Breitenwieser F."/>
            <person name="Huptas C."/>
            <person name="von Neubeck M."/>
            <person name="Busse H.-J."/>
            <person name="Scherer S."/>
        </authorList>
    </citation>
    <scope>NUCLEOTIDE SEQUENCE [LARGE SCALE GENOMIC DNA]</scope>
    <source>
        <strain evidence="2 3">VG341</strain>
    </source>
</reference>
<proteinExistence type="predicted"/>
<keyword evidence="3" id="KW-1185">Reference proteome</keyword>
<dbReference type="Pfam" id="PF08378">
    <property type="entry name" value="NERD"/>
    <property type="match status" value="1"/>
</dbReference>
<dbReference type="OrthoDB" id="4246706at2"/>
<gene>
    <name evidence="2" type="ORF">C1706_04435</name>
</gene>
<accession>A0A4Q2EIX5</accession>
<sequence>MKLRYAGACARCGTTIEAGVTADYVRATRSVTCVECPPQRAAQEEAGVATAAPRRAAEPVLTLEHVDGEAGASAVREFERRHDARRERVIGAHPKVGRFLLAVFDDPQSTTAWSTGAAGEQRLGQALSKVAGPRLRVLNDRRIPKTRANIDHLIVCPTGVFVVDAKRYRNARPSFKVEGGLFEKRRRVLTVGGRDRTPLIEGMHKQLGLVREALAGDDVPLQGCLCFLDADWPLFPDPFTVADVGIVWLKRLITILTKTGPLDEARIEDLQWRLHEAFPRQN</sequence>
<dbReference type="EMBL" id="PPCV01000002">
    <property type="protein sequence ID" value="RXW33103.1"/>
    <property type="molecule type" value="Genomic_DNA"/>
</dbReference>
<evidence type="ECO:0000259" key="1">
    <source>
        <dbReference type="PROSITE" id="PS50965"/>
    </source>
</evidence>
<comment type="caution">
    <text evidence="2">The sequence shown here is derived from an EMBL/GenBank/DDBJ whole genome shotgun (WGS) entry which is preliminary data.</text>
</comment>
<protein>
    <submittedName>
        <fullName evidence="2">NERD domain protein</fullName>
    </submittedName>
</protein>
<evidence type="ECO:0000313" key="3">
    <source>
        <dbReference type="Proteomes" id="UP000290624"/>
    </source>
</evidence>
<name>A0A4Q2EIX5_9ACTN</name>
<dbReference type="Proteomes" id="UP000290624">
    <property type="component" value="Unassembled WGS sequence"/>
</dbReference>